<accession>A0A1X0S427</accession>
<evidence type="ECO:0000313" key="17">
    <source>
        <dbReference type="EMBL" id="ORE19057.1"/>
    </source>
</evidence>
<dbReference type="OMA" id="IASYGWK"/>
<evidence type="ECO:0000256" key="14">
    <source>
        <dbReference type="ARBA" id="ARBA00026104"/>
    </source>
</evidence>
<dbReference type="EC" id="3.1.1.116" evidence="14"/>
<evidence type="ECO:0000256" key="13">
    <source>
        <dbReference type="ARBA" id="ARBA00024531"/>
    </source>
</evidence>
<evidence type="ECO:0000256" key="4">
    <source>
        <dbReference type="ARBA" id="ARBA00022553"/>
    </source>
</evidence>
<evidence type="ECO:0000256" key="12">
    <source>
        <dbReference type="ARBA" id="ARBA00023136"/>
    </source>
</evidence>
<evidence type="ECO:0000256" key="11">
    <source>
        <dbReference type="ARBA" id="ARBA00023098"/>
    </source>
</evidence>
<dbReference type="GO" id="GO:0046872">
    <property type="term" value="F:metal ion binding"/>
    <property type="evidence" value="ECO:0007669"/>
    <property type="project" value="UniProtKB-KW"/>
</dbReference>
<keyword evidence="12" id="KW-0472">Membrane</keyword>
<comment type="cofactor">
    <cofactor evidence="1">
        <name>Ca(2+)</name>
        <dbReference type="ChEBI" id="CHEBI:29108"/>
    </cofactor>
</comment>
<keyword evidence="6" id="KW-0479">Metal-binding</keyword>
<dbReference type="Pfam" id="PF01764">
    <property type="entry name" value="Lipase_3"/>
    <property type="match status" value="1"/>
</dbReference>
<gene>
    <name evidence="17" type="ORF">BCV71DRAFT_243030</name>
</gene>
<dbReference type="EMBL" id="KV921317">
    <property type="protein sequence ID" value="ORE19057.1"/>
    <property type="molecule type" value="Genomic_DNA"/>
</dbReference>
<keyword evidence="3" id="KW-1003">Cell membrane</keyword>
<comment type="catalytic activity">
    <reaction evidence="13">
        <text>a 1,2-diacyl-sn-glycerol + H2O = a 2-acylglycerol + a fatty acid + H(+)</text>
        <dbReference type="Rhea" id="RHEA:33275"/>
        <dbReference type="ChEBI" id="CHEBI:15377"/>
        <dbReference type="ChEBI" id="CHEBI:15378"/>
        <dbReference type="ChEBI" id="CHEBI:17389"/>
        <dbReference type="ChEBI" id="CHEBI:17815"/>
        <dbReference type="ChEBI" id="CHEBI:28868"/>
        <dbReference type="EC" id="3.1.1.116"/>
    </reaction>
    <physiologicalReaction direction="left-to-right" evidence="13">
        <dbReference type="Rhea" id="RHEA:33276"/>
    </physiologicalReaction>
</comment>
<evidence type="ECO:0000256" key="9">
    <source>
        <dbReference type="ARBA" id="ARBA00022963"/>
    </source>
</evidence>
<evidence type="ECO:0000256" key="1">
    <source>
        <dbReference type="ARBA" id="ARBA00001913"/>
    </source>
</evidence>
<dbReference type="AlphaFoldDB" id="A0A1X0S427"/>
<evidence type="ECO:0000256" key="8">
    <source>
        <dbReference type="ARBA" id="ARBA00022837"/>
    </source>
</evidence>
<evidence type="ECO:0000256" key="7">
    <source>
        <dbReference type="ARBA" id="ARBA00022801"/>
    </source>
</evidence>
<keyword evidence="9" id="KW-0442">Lipid degradation</keyword>
<dbReference type="SUPFAM" id="SSF53474">
    <property type="entry name" value="alpha/beta-Hydrolases"/>
    <property type="match status" value="1"/>
</dbReference>
<keyword evidence="7 17" id="KW-0378">Hydrolase</keyword>
<evidence type="ECO:0000256" key="15">
    <source>
        <dbReference type="SAM" id="MobiDB-lite"/>
    </source>
</evidence>
<organism evidence="17 18">
    <name type="scientific">Rhizopus microsporus</name>
    <dbReference type="NCBI Taxonomy" id="58291"/>
    <lineage>
        <taxon>Eukaryota</taxon>
        <taxon>Fungi</taxon>
        <taxon>Fungi incertae sedis</taxon>
        <taxon>Mucoromycota</taxon>
        <taxon>Mucoromycotina</taxon>
        <taxon>Mucoromycetes</taxon>
        <taxon>Mucorales</taxon>
        <taxon>Mucorineae</taxon>
        <taxon>Rhizopodaceae</taxon>
        <taxon>Rhizopus</taxon>
    </lineage>
</organism>
<feature type="region of interest" description="Disordered" evidence="15">
    <location>
        <begin position="217"/>
        <end position="240"/>
    </location>
</feature>
<dbReference type="VEuPathDB" id="FungiDB:BCV72DRAFT_214849"/>
<dbReference type="PANTHER" id="PTHR45792:SF8">
    <property type="entry name" value="DIACYLGLYCEROL LIPASE-ALPHA"/>
    <property type="match status" value="1"/>
</dbReference>
<dbReference type="CDD" id="cd00519">
    <property type="entry name" value="Lipase_3"/>
    <property type="match status" value="1"/>
</dbReference>
<dbReference type="InterPro" id="IPR052214">
    <property type="entry name" value="DAG_Lipase-Related"/>
</dbReference>
<dbReference type="GO" id="GO:0046340">
    <property type="term" value="P:diacylglycerol catabolic process"/>
    <property type="evidence" value="ECO:0007669"/>
    <property type="project" value="TreeGrafter"/>
</dbReference>
<dbReference type="InterPro" id="IPR029058">
    <property type="entry name" value="AB_hydrolase_fold"/>
</dbReference>
<evidence type="ECO:0000259" key="16">
    <source>
        <dbReference type="Pfam" id="PF01764"/>
    </source>
</evidence>
<sequence>MKKNDNTRRSPTIGFVNIKILDCLFNVKVKKPYIVLILGDQRYQSTLEECKNRTTFDFQVTFHTQLFGTMQLDLFDTGTFYSTDKHLGRTEIRLGLLKHMPLSFTNYYEIWDRTLSSGASSSIGRERTRINYQFVSLENSNDDMIQLPAAESIVATNLVMQEQIAAEARRHMQFSRERQKKRKEAIQIKERIVDLHSESGEEDLIQPLAIDDDYKASDNEEEDDDEFGEMVSAPSDNVNDDFDSISEESMEIKGKDTVTKMIGKLMAAFGQGFELTHMQVVTGLSLLEKFFTDLPRQRSWDIVRDLSEIETAARFWKFSIASYGWKGLNFMGKGNGILSDAIREHSDARSIVEYLIIPKEDLLAYEFRSSEAFRPSYFIARDRFTNSIVLSIRGTMSIMDTLTDLVCEYEPWKGGYVHSGMKQSAVWFYQYVVPLLRTFIHENNATGLVIVGHSLGAATAAILTDMLMECLDTFSDGKDFNIKCFGYAPACGLSLDLAEKHKDVVQSFVFAEDIVSKLSYGSMMDVKELVIASAEAAKNMIGIADIILGNNKLEGEKWKCISDRVSEVRKRLMNQQDNPRDPTPSNQDRITIEKTTAMNVSEEVVIKKSILTDHLPTNFDLAFRKAREALMLEGTMKSV</sequence>
<dbReference type="InterPro" id="IPR002921">
    <property type="entry name" value="Fungal_lipase-type"/>
</dbReference>
<dbReference type="GO" id="GO:0005886">
    <property type="term" value="C:plasma membrane"/>
    <property type="evidence" value="ECO:0007669"/>
    <property type="project" value="UniProtKB-SubCell"/>
</dbReference>
<name>A0A1X0S427_RHIZD</name>
<dbReference type="Proteomes" id="UP000242381">
    <property type="component" value="Unassembled WGS sequence"/>
</dbReference>
<keyword evidence="8" id="KW-0106">Calcium</keyword>
<comment type="subcellular location">
    <subcellularLocation>
        <location evidence="2">Cell membrane</location>
        <topology evidence="2">Multi-pass membrane protein</topology>
    </subcellularLocation>
</comment>
<keyword evidence="4" id="KW-0597">Phosphoprotein</keyword>
<evidence type="ECO:0000313" key="18">
    <source>
        <dbReference type="Proteomes" id="UP000242381"/>
    </source>
</evidence>
<dbReference type="Gene3D" id="3.40.50.1820">
    <property type="entry name" value="alpha/beta hydrolase"/>
    <property type="match status" value="1"/>
</dbReference>
<keyword evidence="11" id="KW-0443">Lipid metabolism</keyword>
<evidence type="ECO:0000256" key="5">
    <source>
        <dbReference type="ARBA" id="ARBA00022692"/>
    </source>
</evidence>
<feature type="domain" description="Fungal lipase-type" evidence="16">
    <location>
        <begin position="389"/>
        <end position="520"/>
    </location>
</feature>
<evidence type="ECO:0000256" key="2">
    <source>
        <dbReference type="ARBA" id="ARBA00004651"/>
    </source>
</evidence>
<dbReference type="PANTHER" id="PTHR45792">
    <property type="entry name" value="DIACYLGLYCEROL LIPASE HOMOLOG-RELATED"/>
    <property type="match status" value="1"/>
</dbReference>
<keyword evidence="10" id="KW-1133">Transmembrane helix</keyword>
<evidence type="ECO:0000256" key="6">
    <source>
        <dbReference type="ARBA" id="ARBA00022723"/>
    </source>
</evidence>
<dbReference type="GO" id="GO:0019369">
    <property type="term" value="P:arachidonate metabolic process"/>
    <property type="evidence" value="ECO:0007669"/>
    <property type="project" value="TreeGrafter"/>
</dbReference>
<protein>
    <recommendedName>
        <fullName evidence="14">sn-1-specific diacylglycerol lipase</fullName>
        <ecNumber evidence="14">3.1.1.116</ecNumber>
    </recommendedName>
</protein>
<evidence type="ECO:0000256" key="10">
    <source>
        <dbReference type="ARBA" id="ARBA00022989"/>
    </source>
</evidence>
<proteinExistence type="predicted"/>
<dbReference type="GO" id="GO:0016298">
    <property type="term" value="F:lipase activity"/>
    <property type="evidence" value="ECO:0007669"/>
    <property type="project" value="TreeGrafter"/>
</dbReference>
<evidence type="ECO:0000256" key="3">
    <source>
        <dbReference type="ARBA" id="ARBA00022475"/>
    </source>
</evidence>
<keyword evidence="5" id="KW-0812">Transmembrane</keyword>
<feature type="compositionally biased region" description="Acidic residues" evidence="15">
    <location>
        <begin position="219"/>
        <end position="228"/>
    </location>
</feature>
<reference evidence="17 18" key="1">
    <citation type="journal article" date="2016" name="Proc. Natl. Acad. Sci. U.S.A.">
        <title>Lipid metabolic changes in an early divergent fungus govern the establishment of a mutualistic symbiosis with endobacteria.</title>
        <authorList>
            <person name="Lastovetsky O.A."/>
            <person name="Gaspar M.L."/>
            <person name="Mondo S.J."/>
            <person name="LaButti K.M."/>
            <person name="Sandor L."/>
            <person name="Grigoriev I.V."/>
            <person name="Henry S.A."/>
            <person name="Pawlowska T.E."/>
        </authorList>
    </citation>
    <scope>NUCLEOTIDE SEQUENCE [LARGE SCALE GENOMIC DNA]</scope>
    <source>
        <strain evidence="17 18">ATCC 11559</strain>
    </source>
</reference>